<protein>
    <submittedName>
        <fullName evidence="2">Uncharacterized protein</fullName>
    </submittedName>
</protein>
<dbReference type="AlphaFoldDB" id="H0HNQ5"/>
<dbReference type="OrthoDB" id="8349919at2"/>
<accession>H0HNQ5</accession>
<dbReference type="EMBL" id="AHAM01000058">
    <property type="protein sequence ID" value="EHK57708.1"/>
    <property type="molecule type" value="Genomic_DNA"/>
</dbReference>
<gene>
    <name evidence="2" type="ORF">MAXJ12_08899</name>
</gene>
<name>H0HNQ5_9HYPH</name>
<dbReference type="PATRIC" id="fig|1107882.3.peg.1743"/>
<sequence length="204" mass="22447">MPLVETKIYRDQWDVDLRLSQMGLSRAKLLAAVAVAIHERSNATPFHPVNAAGTFAYQHGVWAIRNEFVGGMWVEDRTDGVEGIQNDTLKIKVAFSNVDLACEDDHVPKPRSNKGPGAERASGAMLFDDLPRYAPEPADGVALYYLMMDDAGASELTRPVVKAGKFRSPIERIYLSKGGSEEGDILLSNNDDVANDFDPQVARR</sequence>
<reference evidence="2 3" key="1">
    <citation type="journal article" date="2012" name="J. Bacteriol.">
        <title>Draft Genome Sequence of Mesorhizobium alhagi CCNWXJ12-2T, a Novel Salt-Resistant Species Isolated from the Desert of Northwestern China.</title>
        <authorList>
            <person name="Zhou M."/>
            <person name="Chen W."/>
            <person name="Chen H."/>
            <person name="Wei G."/>
        </authorList>
    </citation>
    <scope>NUCLEOTIDE SEQUENCE [LARGE SCALE GENOMIC DNA]</scope>
    <source>
        <strain evidence="2 3">CCNWXJ12-2</strain>
    </source>
</reference>
<feature type="region of interest" description="Disordered" evidence="1">
    <location>
        <begin position="181"/>
        <end position="204"/>
    </location>
</feature>
<dbReference type="RefSeq" id="WP_008835417.1">
    <property type="nucleotide sequence ID" value="NZ_AHAM01000058.1"/>
</dbReference>
<organism evidence="2 3">
    <name type="scientific">Mesorhizobium alhagi CCNWXJ12-2</name>
    <dbReference type="NCBI Taxonomy" id="1107882"/>
    <lineage>
        <taxon>Bacteria</taxon>
        <taxon>Pseudomonadati</taxon>
        <taxon>Pseudomonadota</taxon>
        <taxon>Alphaproteobacteria</taxon>
        <taxon>Hyphomicrobiales</taxon>
        <taxon>Phyllobacteriaceae</taxon>
        <taxon>Allomesorhizobium</taxon>
    </lineage>
</organism>
<keyword evidence="3" id="KW-1185">Reference proteome</keyword>
<evidence type="ECO:0000313" key="3">
    <source>
        <dbReference type="Proteomes" id="UP000003250"/>
    </source>
</evidence>
<proteinExistence type="predicted"/>
<evidence type="ECO:0000256" key="1">
    <source>
        <dbReference type="SAM" id="MobiDB-lite"/>
    </source>
</evidence>
<evidence type="ECO:0000313" key="2">
    <source>
        <dbReference type="EMBL" id="EHK57708.1"/>
    </source>
</evidence>
<dbReference type="Proteomes" id="UP000003250">
    <property type="component" value="Unassembled WGS sequence"/>
</dbReference>